<sequence>MAERTGSAEERALRELKGRMHRVLRRARQGNTEYRFKDLYIDLRGRRVWRDGLPVELTPREYALLETLILNRNMALTRGQLLAAAWGYDYIGESRTVDVHINRVRRKLGLQREIQTVFKVGYRLNTRGL</sequence>
<evidence type="ECO:0000313" key="8">
    <source>
        <dbReference type="EMBL" id="HIZ47646.1"/>
    </source>
</evidence>
<evidence type="ECO:0000256" key="4">
    <source>
        <dbReference type="ARBA" id="ARBA00023125"/>
    </source>
</evidence>
<evidence type="ECO:0000256" key="2">
    <source>
        <dbReference type="ARBA" id="ARBA00023012"/>
    </source>
</evidence>
<dbReference type="InterPro" id="IPR001867">
    <property type="entry name" value="OmpR/PhoB-type_DNA-bd"/>
</dbReference>
<reference evidence="8" key="2">
    <citation type="submission" date="2021-04" db="EMBL/GenBank/DDBJ databases">
        <authorList>
            <person name="Gilroy R."/>
        </authorList>
    </citation>
    <scope>NUCLEOTIDE SEQUENCE</scope>
    <source>
        <strain evidence="8">3436</strain>
    </source>
</reference>
<evidence type="ECO:0000256" key="3">
    <source>
        <dbReference type="ARBA" id="ARBA00023015"/>
    </source>
</evidence>
<dbReference type="PROSITE" id="PS51755">
    <property type="entry name" value="OMPR_PHOB"/>
    <property type="match status" value="1"/>
</dbReference>
<protein>
    <submittedName>
        <fullName evidence="8">Response regulator transcription factor</fullName>
    </submittedName>
</protein>
<evidence type="ECO:0000313" key="9">
    <source>
        <dbReference type="Proteomes" id="UP000824031"/>
    </source>
</evidence>
<keyword evidence="1" id="KW-0597">Phosphoprotein</keyword>
<proteinExistence type="predicted"/>
<dbReference type="GO" id="GO:0000156">
    <property type="term" value="F:phosphorelay response regulator activity"/>
    <property type="evidence" value="ECO:0007669"/>
    <property type="project" value="TreeGrafter"/>
</dbReference>
<feature type="domain" description="OmpR/PhoB-type" evidence="7">
    <location>
        <begin position="31"/>
        <end position="126"/>
    </location>
</feature>
<dbReference type="Proteomes" id="UP000824031">
    <property type="component" value="Unassembled WGS sequence"/>
</dbReference>
<feature type="DNA-binding region" description="OmpR/PhoB-type" evidence="6">
    <location>
        <begin position="31"/>
        <end position="126"/>
    </location>
</feature>
<evidence type="ECO:0000256" key="5">
    <source>
        <dbReference type="ARBA" id="ARBA00023163"/>
    </source>
</evidence>
<dbReference type="GO" id="GO:0000976">
    <property type="term" value="F:transcription cis-regulatory region binding"/>
    <property type="evidence" value="ECO:0007669"/>
    <property type="project" value="TreeGrafter"/>
</dbReference>
<gene>
    <name evidence="8" type="ORF">H9810_02860</name>
</gene>
<dbReference type="EMBL" id="DXBO01000034">
    <property type="protein sequence ID" value="HIZ47646.1"/>
    <property type="molecule type" value="Genomic_DNA"/>
</dbReference>
<keyword evidence="3" id="KW-0805">Transcription regulation</keyword>
<dbReference type="AlphaFoldDB" id="A0A9D2JF88"/>
<organism evidence="8 9">
    <name type="scientific">Candidatus Gemmiger excrementavium</name>
    <dbReference type="NCBI Taxonomy" id="2838608"/>
    <lineage>
        <taxon>Bacteria</taxon>
        <taxon>Bacillati</taxon>
        <taxon>Bacillota</taxon>
        <taxon>Clostridia</taxon>
        <taxon>Eubacteriales</taxon>
        <taxon>Gemmiger</taxon>
    </lineage>
</organism>
<dbReference type="SUPFAM" id="SSF46894">
    <property type="entry name" value="C-terminal effector domain of the bipartite response regulators"/>
    <property type="match status" value="1"/>
</dbReference>
<dbReference type="InterPro" id="IPR016032">
    <property type="entry name" value="Sig_transdc_resp-reg_C-effctor"/>
</dbReference>
<dbReference type="GO" id="GO:0032993">
    <property type="term" value="C:protein-DNA complex"/>
    <property type="evidence" value="ECO:0007669"/>
    <property type="project" value="TreeGrafter"/>
</dbReference>
<accession>A0A9D2JF88</accession>
<keyword evidence="2" id="KW-0902">Two-component regulatory system</keyword>
<keyword evidence="4 6" id="KW-0238">DNA-binding</keyword>
<dbReference type="CDD" id="cd00383">
    <property type="entry name" value="trans_reg_C"/>
    <property type="match status" value="1"/>
</dbReference>
<comment type="caution">
    <text evidence="8">The sequence shown here is derived from an EMBL/GenBank/DDBJ whole genome shotgun (WGS) entry which is preliminary data.</text>
</comment>
<evidence type="ECO:0000256" key="1">
    <source>
        <dbReference type="ARBA" id="ARBA00022553"/>
    </source>
</evidence>
<dbReference type="PANTHER" id="PTHR48111">
    <property type="entry name" value="REGULATOR OF RPOS"/>
    <property type="match status" value="1"/>
</dbReference>
<dbReference type="Gene3D" id="1.10.10.10">
    <property type="entry name" value="Winged helix-like DNA-binding domain superfamily/Winged helix DNA-binding domain"/>
    <property type="match status" value="1"/>
</dbReference>
<dbReference type="GO" id="GO:0005829">
    <property type="term" value="C:cytosol"/>
    <property type="evidence" value="ECO:0007669"/>
    <property type="project" value="TreeGrafter"/>
</dbReference>
<evidence type="ECO:0000256" key="6">
    <source>
        <dbReference type="PROSITE-ProRule" id="PRU01091"/>
    </source>
</evidence>
<dbReference type="InterPro" id="IPR039420">
    <property type="entry name" value="WalR-like"/>
</dbReference>
<reference evidence="8" key="1">
    <citation type="journal article" date="2021" name="PeerJ">
        <title>Extensive microbial diversity within the chicken gut microbiome revealed by metagenomics and culture.</title>
        <authorList>
            <person name="Gilroy R."/>
            <person name="Ravi A."/>
            <person name="Getino M."/>
            <person name="Pursley I."/>
            <person name="Horton D.L."/>
            <person name="Alikhan N.F."/>
            <person name="Baker D."/>
            <person name="Gharbi K."/>
            <person name="Hall N."/>
            <person name="Watson M."/>
            <person name="Adriaenssens E.M."/>
            <person name="Foster-Nyarko E."/>
            <person name="Jarju S."/>
            <person name="Secka A."/>
            <person name="Antonio M."/>
            <person name="Oren A."/>
            <person name="Chaudhuri R.R."/>
            <person name="La Ragione R."/>
            <person name="Hildebrand F."/>
            <person name="Pallen M.J."/>
        </authorList>
    </citation>
    <scope>NUCLEOTIDE SEQUENCE</scope>
    <source>
        <strain evidence="8">3436</strain>
    </source>
</reference>
<dbReference type="SMART" id="SM00862">
    <property type="entry name" value="Trans_reg_C"/>
    <property type="match status" value="1"/>
</dbReference>
<dbReference type="PANTHER" id="PTHR48111:SF1">
    <property type="entry name" value="TWO-COMPONENT RESPONSE REGULATOR ORR33"/>
    <property type="match status" value="1"/>
</dbReference>
<evidence type="ECO:0000259" key="7">
    <source>
        <dbReference type="PROSITE" id="PS51755"/>
    </source>
</evidence>
<name>A0A9D2JF88_9FIRM</name>
<dbReference type="GO" id="GO:0006355">
    <property type="term" value="P:regulation of DNA-templated transcription"/>
    <property type="evidence" value="ECO:0007669"/>
    <property type="project" value="InterPro"/>
</dbReference>
<dbReference type="InterPro" id="IPR036388">
    <property type="entry name" value="WH-like_DNA-bd_sf"/>
</dbReference>
<dbReference type="Pfam" id="PF00486">
    <property type="entry name" value="Trans_reg_C"/>
    <property type="match status" value="1"/>
</dbReference>
<keyword evidence="5" id="KW-0804">Transcription</keyword>